<organism evidence="2">
    <name type="scientific">Aphanomyces astaci</name>
    <name type="common">Crayfish plague agent</name>
    <dbReference type="NCBI Taxonomy" id="112090"/>
    <lineage>
        <taxon>Eukaryota</taxon>
        <taxon>Sar</taxon>
        <taxon>Stramenopiles</taxon>
        <taxon>Oomycota</taxon>
        <taxon>Saprolegniomycetes</taxon>
        <taxon>Saprolegniales</taxon>
        <taxon>Verrucalvaceae</taxon>
        <taxon>Aphanomyces</taxon>
    </lineage>
</organism>
<protein>
    <submittedName>
        <fullName evidence="2">Uncharacterized protein</fullName>
    </submittedName>
</protein>
<proteinExistence type="predicted"/>
<name>W4FZ60_APHAT</name>
<evidence type="ECO:0000256" key="1">
    <source>
        <dbReference type="SAM" id="MobiDB-lite"/>
    </source>
</evidence>
<dbReference type="GeneID" id="20814842"/>
<accession>W4FZ60</accession>
<sequence length="219" mass="24532">MRAYREGGHDGAVASGRPLSPGQRSRRDKYSSLQRHFDLVHRALLCDCHVTVPSNVDFLGHKHLQRRQPQQPPRHLNICDIVLAPDESTAEDERVGRQHRIHPRHPEHHIVGVGRPADCDWRAHAIQYVTRVHDVVELDGGGPAKLARVGHFEERFAKRISTREFACAAQVKVERDARFEPRAADGKLKAAVASNGRVADRVRRSVGRSPGLWHGLLAG</sequence>
<feature type="region of interest" description="Disordered" evidence="1">
    <location>
        <begin position="1"/>
        <end position="30"/>
    </location>
</feature>
<gene>
    <name evidence="2" type="ORF">H257_12846</name>
</gene>
<reference evidence="2" key="1">
    <citation type="submission" date="2013-12" db="EMBL/GenBank/DDBJ databases">
        <title>The Genome Sequence of Aphanomyces astaci APO3.</title>
        <authorList>
            <consortium name="The Broad Institute Genomics Platform"/>
            <person name="Russ C."/>
            <person name="Tyler B."/>
            <person name="van West P."/>
            <person name="Dieguez-Uribeondo J."/>
            <person name="Young S.K."/>
            <person name="Zeng Q."/>
            <person name="Gargeya S."/>
            <person name="Fitzgerald M."/>
            <person name="Abouelleil A."/>
            <person name="Alvarado L."/>
            <person name="Chapman S.B."/>
            <person name="Gainer-Dewar J."/>
            <person name="Goldberg J."/>
            <person name="Griggs A."/>
            <person name="Gujja S."/>
            <person name="Hansen M."/>
            <person name="Howarth C."/>
            <person name="Imamovic A."/>
            <person name="Ireland A."/>
            <person name="Larimer J."/>
            <person name="McCowan C."/>
            <person name="Murphy C."/>
            <person name="Pearson M."/>
            <person name="Poon T.W."/>
            <person name="Priest M."/>
            <person name="Roberts A."/>
            <person name="Saif S."/>
            <person name="Shea T."/>
            <person name="Sykes S."/>
            <person name="Wortman J."/>
            <person name="Nusbaum C."/>
            <person name="Birren B."/>
        </authorList>
    </citation>
    <scope>NUCLEOTIDE SEQUENCE [LARGE SCALE GENOMIC DNA]</scope>
    <source>
        <strain evidence="2">APO3</strain>
    </source>
</reference>
<dbReference type="AlphaFoldDB" id="W4FZ60"/>
<dbReference type="RefSeq" id="XP_009838492.1">
    <property type="nucleotide sequence ID" value="XM_009840190.1"/>
</dbReference>
<dbReference type="VEuPathDB" id="FungiDB:H257_12846"/>
<evidence type="ECO:0000313" key="2">
    <source>
        <dbReference type="EMBL" id="ETV72049.1"/>
    </source>
</evidence>
<dbReference type="EMBL" id="KI913156">
    <property type="protein sequence ID" value="ETV72049.1"/>
    <property type="molecule type" value="Genomic_DNA"/>
</dbReference>